<dbReference type="GO" id="GO:0005737">
    <property type="term" value="C:cytoplasm"/>
    <property type="evidence" value="ECO:0007669"/>
    <property type="project" value="TreeGrafter"/>
</dbReference>
<reference evidence="1" key="2">
    <citation type="submission" date="2025-09" db="UniProtKB">
        <authorList>
            <consortium name="Ensembl"/>
        </authorList>
    </citation>
    <scope>IDENTIFICATION</scope>
</reference>
<sequence>MPAKLVQFSGWEAVVEKQIVLKPGQAPRGKQGYTMYHGTHRDSARAIITGGFRPSASGTLGPGVYCSRDIAKAQGYPGGCPPGEHVVLQLKVRVGRVKKIDGQNFAMRHSWQQSGYDTAWLPSTVVGHEEDCVKDPKRVAVKGIAHCGDPATKKALEKLISQQRQGAESSGQGNEQGVVGRCKGCKMQTPIGHSLEVCWGCDATVCPFMGKHVCKRKEEFRNTYVKRSN</sequence>
<dbReference type="FunFam" id="3.90.175.10:FF:000005">
    <property type="entry name" value="Uncharacterized protein"/>
    <property type="match status" value="1"/>
</dbReference>
<name>A0A674A3M1_SALTR</name>
<dbReference type="PANTHER" id="PTHR36542:SF8">
    <property type="entry name" value="GIG2-LIKE PROTEIN DREN"/>
    <property type="match status" value="1"/>
</dbReference>
<dbReference type="Proteomes" id="UP000472277">
    <property type="component" value="Chromosome 14"/>
</dbReference>
<dbReference type="SUPFAM" id="SSF56399">
    <property type="entry name" value="ADP-ribosylation"/>
    <property type="match status" value="1"/>
</dbReference>
<accession>A0A674A3M1</accession>
<dbReference type="Gene3D" id="3.90.175.10">
    <property type="entry name" value="Diphtheria Toxin, domain 1"/>
    <property type="match status" value="1"/>
</dbReference>
<dbReference type="AlphaFoldDB" id="A0A674A3M1"/>
<dbReference type="OMA" id="HTWHANG"/>
<dbReference type="Ensembl" id="ENSSTUT00000055939.1">
    <property type="protein sequence ID" value="ENSSTUP00000053512.1"/>
    <property type="gene ID" value="ENSSTUG00000022637.1"/>
</dbReference>
<evidence type="ECO:0000313" key="1">
    <source>
        <dbReference type="Ensembl" id="ENSSTUP00000053512.1"/>
    </source>
</evidence>
<keyword evidence="2" id="KW-1185">Reference proteome</keyword>
<dbReference type="InParanoid" id="A0A674A3M1"/>
<protein>
    <recommendedName>
        <fullName evidence="3">PARP catalytic domain-containing protein</fullName>
    </recommendedName>
</protein>
<evidence type="ECO:0008006" key="3">
    <source>
        <dbReference type="Google" id="ProtNLM"/>
    </source>
</evidence>
<reference evidence="1" key="1">
    <citation type="submission" date="2025-08" db="UniProtKB">
        <authorList>
            <consortium name="Ensembl"/>
        </authorList>
    </citation>
    <scope>IDENTIFICATION</scope>
</reference>
<organism evidence="1 2">
    <name type="scientific">Salmo trutta</name>
    <name type="common">Brown trout</name>
    <dbReference type="NCBI Taxonomy" id="8032"/>
    <lineage>
        <taxon>Eukaryota</taxon>
        <taxon>Metazoa</taxon>
        <taxon>Chordata</taxon>
        <taxon>Craniata</taxon>
        <taxon>Vertebrata</taxon>
        <taxon>Euteleostomi</taxon>
        <taxon>Actinopterygii</taxon>
        <taxon>Neopterygii</taxon>
        <taxon>Teleostei</taxon>
        <taxon>Protacanthopterygii</taxon>
        <taxon>Salmoniformes</taxon>
        <taxon>Salmonidae</taxon>
        <taxon>Salmoninae</taxon>
        <taxon>Salmo</taxon>
    </lineage>
</organism>
<evidence type="ECO:0000313" key="2">
    <source>
        <dbReference type="Proteomes" id="UP000472277"/>
    </source>
</evidence>
<proteinExistence type="predicted"/>
<dbReference type="FunCoup" id="A0A674A3M1">
    <property type="interactions" value="1"/>
</dbReference>
<dbReference type="GeneTree" id="ENSGT00940000163496"/>
<dbReference type="PANTHER" id="PTHR36542">
    <property type="entry name" value="GIG2-LIKE PROTEIN DRED-RELATED"/>
    <property type="match status" value="1"/>
</dbReference>